<gene>
    <name evidence="3" type="ORF">FA045_17205</name>
</gene>
<organism evidence="3 4">
    <name type="scientific">Pedobacter cryotolerans</name>
    <dbReference type="NCBI Taxonomy" id="2571270"/>
    <lineage>
        <taxon>Bacteria</taxon>
        <taxon>Pseudomonadati</taxon>
        <taxon>Bacteroidota</taxon>
        <taxon>Sphingobacteriia</taxon>
        <taxon>Sphingobacteriales</taxon>
        <taxon>Sphingobacteriaceae</taxon>
        <taxon>Pedobacter</taxon>
    </lineage>
</organism>
<name>A0A4U1BX62_9SPHI</name>
<evidence type="ECO:0000313" key="3">
    <source>
        <dbReference type="EMBL" id="TKB97125.1"/>
    </source>
</evidence>
<dbReference type="AlphaFoldDB" id="A0A4U1BX62"/>
<dbReference type="OrthoDB" id="1495241at2"/>
<reference evidence="3 4" key="1">
    <citation type="submission" date="2019-04" db="EMBL/GenBank/DDBJ databases">
        <title>Pedobacter sp. AR-2-6 sp. nov., isolated from Arctic soil.</title>
        <authorList>
            <person name="Dahal R.H."/>
            <person name="Kim D.-U."/>
        </authorList>
    </citation>
    <scope>NUCLEOTIDE SEQUENCE [LARGE SCALE GENOMIC DNA]</scope>
    <source>
        <strain evidence="3 4">AR-2-6</strain>
    </source>
</reference>
<dbReference type="InterPro" id="IPR050190">
    <property type="entry name" value="UPF0213_domain"/>
</dbReference>
<sequence>MNYHNYAIYILTNKARTVLYIGVTNDLSIRLQQHIEGYNAFSFTSKYNCFYLVHFEHFQYVDDAIAREKELKGWSREKKNSLIETDNKDWRFLNDEVIQK</sequence>
<dbReference type="RefSeq" id="WP_136878324.1">
    <property type="nucleotide sequence ID" value="NZ_SWBO01000014.1"/>
</dbReference>
<protein>
    <submittedName>
        <fullName evidence="3">GIY-YIG nuclease family protein</fullName>
    </submittedName>
</protein>
<dbReference type="SMART" id="SM00465">
    <property type="entry name" value="GIYc"/>
    <property type="match status" value="1"/>
</dbReference>
<dbReference type="InterPro" id="IPR035901">
    <property type="entry name" value="GIY-YIG_endonuc_sf"/>
</dbReference>
<proteinExistence type="inferred from homology"/>
<comment type="caution">
    <text evidence="3">The sequence shown here is derived from an EMBL/GenBank/DDBJ whole genome shotgun (WGS) entry which is preliminary data.</text>
</comment>
<dbReference type="EMBL" id="SWBO01000014">
    <property type="protein sequence ID" value="TKB97125.1"/>
    <property type="molecule type" value="Genomic_DNA"/>
</dbReference>
<keyword evidence="4" id="KW-1185">Reference proteome</keyword>
<dbReference type="CDD" id="cd10448">
    <property type="entry name" value="GIY-YIG_unchar_3"/>
    <property type="match status" value="1"/>
</dbReference>
<evidence type="ECO:0000313" key="4">
    <source>
        <dbReference type="Proteomes" id="UP000310477"/>
    </source>
</evidence>
<dbReference type="Pfam" id="PF01541">
    <property type="entry name" value="GIY-YIG"/>
    <property type="match status" value="1"/>
</dbReference>
<dbReference type="InterPro" id="IPR000305">
    <property type="entry name" value="GIY-YIG_endonuc"/>
</dbReference>
<dbReference type="PANTHER" id="PTHR34477">
    <property type="entry name" value="UPF0213 PROTEIN YHBQ"/>
    <property type="match status" value="1"/>
</dbReference>
<dbReference type="PANTHER" id="PTHR34477:SF5">
    <property type="entry name" value="BSL5627 PROTEIN"/>
    <property type="match status" value="1"/>
</dbReference>
<dbReference type="Proteomes" id="UP000310477">
    <property type="component" value="Unassembled WGS sequence"/>
</dbReference>
<dbReference type="Gene3D" id="3.40.1440.10">
    <property type="entry name" value="GIY-YIG endonuclease"/>
    <property type="match status" value="1"/>
</dbReference>
<feature type="domain" description="GIY-YIG" evidence="2">
    <location>
        <begin position="4"/>
        <end position="81"/>
    </location>
</feature>
<accession>A0A4U1BX62</accession>
<dbReference type="SUPFAM" id="SSF82771">
    <property type="entry name" value="GIY-YIG endonuclease"/>
    <property type="match status" value="1"/>
</dbReference>
<evidence type="ECO:0000256" key="1">
    <source>
        <dbReference type="ARBA" id="ARBA00007435"/>
    </source>
</evidence>
<evidence type="ECO:0000259" key="2">
    <source>
        <dbReference type="PROSITE" id="PS50164"/>
    </source>
</evidence>
<comment type="similarity">
    <text evidence="1">Belongs to the UPF0213 family.</text>
</comment>
<dbReference type="PROSITE" id="PS50164">
    <property type="entry name" value="GIY_YIG"/>
    <property type="match status" value="1"/>
</dbReference>